<protein>
    <recommendedName>
        <fullName evidence="5">Anaphase-promoting complex subunit 4-like WD40 domain-containing protein</fullName>
    </recommendedName>
</protein>
<dbReference type="SUPFAM" id="SSF50998">
    <property type="entry name" value="Quinoprotein alcohol dehydrogenase-like"/>
    <property type="match status" value="1"/>
</dbReference>
<dbReference type="InterPro" id="IPR011047">
    <property type="entry name" value="Quinoprotein_ADH-like_sf"/>
</dbReference>
<feature type="repeat" description="WD" evidence="3">
    <location>
        <begin position="399"/>
        <end position="420"/>
    </location>
</feature>
<dbReference type="RefSeq" id="WP_282542054.1">
    <property type="nucleotide sequence ID" value="NZ_JASCIQ010000008.1"/>
</dbReference>
<dbReference type="Pfam" id="PF00400">
    <property type="entry name" value="WD40"/>
    <property type="match status" value="3"/>
</dbReference>
<dbReference type="SMART" id="SM00320">
    <property type="entry name" value="WD40"/>
    <property type="match status" value="4"/>
</dbReference>
<dbReference type="PANTHER" id="PTHR19879:SF9">
    <property type="entry name" value="TRANSCRIPTION INITIATION FACTOR TFIID SUBUNIT 5"/>
    <property type="match status" value="1"/>
</dbReference>
<keyword evidence="4" id="KW-0812">Transmembrane</keyword>
<feature type="repeat" description="WD" evidence="3">
    <location>
        <begin position="442"/>
        <end position="474"/>
    </location>
</feature>
<reference evidence="6 7" key="1">
    <citation type="submission" date="2023-05" db="EMBL/GenBank/DDBJ databases">
        <title>Draft genome sequence of Streptomyces sp. B-S-A6 isolated from a cave soil in Thailand.</title>
        <authorList>
            <person name="Chamroensaksri N."/>
            <person name="Muangham S."/>
        </authorList>
    </citation>
    <scope>NUCLEOTIDE SEQUENCE [LARGE SCALE GENOMIC DNA]</scope>
    <source>
        <strain evidence="6 7">B-S-A6</strain>
    </source>
</reference>
<dbReference type="InterPro" id="IPR024977">
    <property type="entry name" value="Apc4-like_WD40_dom"/>
</dbReference>
<feature type="transmembrane region" description="Helical" evidence="4">
    <location>
        <begin position="121"/>
        <end position="145"/>
    </location>
</feature>
<evidence type="ECO:0000259" key="5">
    <source>
        <dbReference type="Pfam" id="PF12894"/>
    </source>
</evidence>
<keyword evidence="1 3" id="KW-0853">WD repeat</keyword>
<dbReference type="Proteomes" id="UP001223978">
    <property type="component" value="Unassembled WGS sequence"/>
</dbReference>
<dbReference type="PROSITE" id="PS00678">
    <property type="entry name" value="WD_REPEATS_1"/>
    <property type="match status" value="1"/>
</dbReference>
<proteinExistence type="predicted"/>
<feature type="domain" description="Anaphase-promoting complex subunit 4-like WD40" evidence="5">
    <location>
        <begin position="250"/>
        <end position="288"/>
    </location>
</feature>
<name>A0ABT6S7V6_9ACTN</name>
<dbReference type="Pfam" id="PF12894">
    <property type="entry name" value="ANAPC4_WD40"/>
    <property type="match status" value="1"/>
</dbReference>
<accession>A0ABT6S7V6</accession>
<evidence type="ECO:0000256" key="1">
    <source>
        <dbReference type="ARBA" id="ARBA00022574"/>
    </source>
</evidence>
<evidence type="ECO:0000313" key="7">
    <source>
        <dbReference type="Proteomes" id="UP001223978"/>
    </source>
</evidence>
<evidence type="ECO:0000256" key="4">
    <source>
        <dbReference type="SAM" id="Phobius"/>
    </source>
</evidence>
<organism evidence="6 7">
    <name type="scientific">Streptomyces cavernicola</name>
    <dbReference type="NCBI Taxonomy" id="3043613"/>
    <lineage>
        <taxon>Bacteria</taxon>
        <taxon>Bacillati</taxon>
        <taxon>Actinomycetota</taxon>
        <taxon>Actinomycetes</taxon>
        <taxon>Kitasatosporales</taxon>
        <taxon>Streptomycetaceae</taxon>
        <taxon>Streptomyces</taxon>
    </lineage>
</organism>
<evidence type="ECO:0000256" key="3">
    <source>
        <dbReference type="PROSITE-ProRule" id="PRU00221"/>
    </source>
</evidence>
<dbReference type="InterPro" id="IPR001680">
    <property type="entry name" value="WD40_rpt"/>
</dbReference>
<dbReference type="EMBL" id="JASCIQ010000008">
    <property type="protein sequence ID" value="MDI3404100.1"/>
    <property type="molecule type" value="Genomic_DNA"/>
</dbReference>
<keyword evidence="4" id="KW-0472">Membrane</keyword>
<sequence>MASPSAAASPWVRREIRWWLAHRSAETLLIGWTDGTLVWDSDRATFDWSRTDALPQEEMDQAFDAEPRWVDLRWLRGPEQASAADPRLVECVAEFVAPLTGKSKDELIGDHVRLRRQTRRLVQATVSLLTVLLLLAIAGGVTAYIQRNSARAQTLVAQSRQLVAEAASIRDSQPDLARQLMVQAYRLAPTAEAVGALVESQAIPRVIRGRGPVRAAAYSSRGLLAMADGTGIRLLAPARGTQPLFTKSIERPVTAVAFSPDGRLLALGETTGRVRLLDVTDGNTPRTLGATPAVAGRKEVLVLALTSGGRLFVMTGKAGAVLDVSDPARPRPLDRLPDYPVAVSPKGDLLVSEERSKKGEYRGRLQLWTMPNSARPRLVTTVASAPQVDLSEARQRARLSPNGHLLAVAGDDSQVRLWDVADPARPVARPKLSGQSRFGFQSVAFSPDESTLAAGDSDGTVALWDVSDPVRPRSGARLSNRPTTVGGLSFSPDGQTLASVGVDDGFGVTSDTTLRLWAVSGSERTSTSTTLPTEGIYPPAFDPDSRLLAAGGEPTTVWQIGDAGAPRRLATVETVDHGGQATAFRHGRTHAVLGNAPDSLGHDRPGEPA</sequence>
<keyword evidence="2" id="KW-0677">Repeat</keyword>
<dbReference type="PROSITE" id="PS50082">
    <property type="entry name" value="WD_REPEATS_2"/>
    <property type="match status" value="2"/>
</dbReference>
<keyword evidence="4" id="KW-1133">Transmembrane helix</keyword>
<dbReference type="Gene3D" id="2.130.10.10">
    <property type="entry name" value="YVTN repeat-like/Quinoprotein amine dehydrogenase"/>
    <property type="match status" value="2"/>
</dbReference>
<dbReference type="InterPro" id="IPR015943">
    <property type="entry name" value="WD40/YVTN_repeat-like_dom_sf"/>
</dbReference>
<gene>
    <name evidence="6" type="ORF">QIS96_09725</name>
</gene>
<evidence type="ECO:0000313" key="6">
    <source>
        <dbReference type="EMBL" id="MDI3404100.1"/>
    </source>
</evidence>
<dbReference type="PANTHER" id="PTHR19879">
    <property type="entry name" value="TRANSCRIPTION INITIATION FACTOR TFIID"/>
    <property type="match status" value="1"/>
</dbReference>
<comment type="caution">
    <text evidence="6">The sequence shown here is derived from an EMBL/GenBank/DDBJ whole genome shotgun (WGS) entry which is preliminary data.</text>
</comment>
<dbReference type="PROSITE" id="PS50294">
    <property type="entry name" value="WD_REPEATS_REGION"/>
    <property type="match status" value="1"/>
</dbReference>
<evidence type="ECO:0000256" key="2">
    <source>
        <dbReference type="ARBA" id="ARBA00022737"/>
    </source>
</evidence>
<keyword evidence="7" id="KW-1185">Reference proteome</keyword>
<dbReference type="InterPro" id="IPR019775">
    <property type="entry name" value="WD40_repeat_CS"/>
</dbReference>